<dbReference type="InParanoid" id="E9G3I2"/>
<evidence type="ECO:0000313" key="3">
    <source>
        <dbReference type="EMBL" id="EFX85777.1"/>
    </source>
</evidence>
<organism evidence="3 4">
    <name type="scientific">Daphnia pulex</name>
    <name type="common">Water flea</name>
    <dbReference type="NCBI Taxonomy" id="6669"/>
    <lineage>
        <taxon>Eukaryota</taxon>
        <taxon>Metazoa</taxon>
        <taxon>Ecdysozoa</taxon>
        <taxon>Arthropoda</taxon>
        <taxon>Crustacea</taxon>
        <taxon>Branchiopoda</taxon>
        <taxon>Diplostraca</taxon>
        <taxon>Cladocera</taxon>
        <taxon>Anomopoda</taxon>
        <taxon>Daphniidae</taxon>
        <taxon>Daphnia</taxon>
    </lineage>
</organism>
<evidence type="ECO:0000256" key="2">
    <source>
        <dbReference type="SAM" id="SignalP"/>
    </source>
</evidence>
<dbReference type="OrthoDB" id="10374854at2759"/>
<accession>E9G3I2</accession>
<protein>
    <submittedName>
        <fullName evidence="3">Uncharacterized protein</fullName>
    </submittedName>
</protein>
<sequence length="319" mass="34570">MSQLSILLALIGLMSPALASLSLHGQPLLSGVTSYALAIEQLTKIKPTTCYITEGVVTQCRRKRGMVERPIQYNAKGKIVPSAVVGIETTIIPRDLTQKEILAAHHLFSSMDDSYFQSQNIFNQLANRRRSNVITVGNCGMSTVNLVDFLSCLGMTVQETTTLTATFTETHYSSSGYTVMTVMGCTPAGFPYLYCPVDLNDDESSKPSIVLEEETITQTTTYFTTFPDGTSSSYIVTDETSFIITEIQEPPQVVSETDNLPSATGEETFPTDNLPSSTDEETVATDNLPPAIDEGTVGTEESATNIPEIESTTDEIVAP</sequence>
<reference evidence="3 4" key="1">
    <citation type="journal article" date="2011" name="Science">
        <title>The ecoresponsive genome of Daphnia pulex.</title>
        <authorList>
            <person name="Colbourne J.K."/>
            <person name="Pfrender M.E."/>
            <person name="Gilbert D."/>
            <person name="Thomas W.K."/>
            <person name="Tucker A."/>
            <person name="Oakley T.H."/>
            <person name="Tokishita S."/>
            <person name="Aerts A."/>
            <person name="Arnold G.J."/>
            <person name="Basu M.K."/>
            <person name="Bauer D.J."/>
            <person name="Caceres C.E."/>
            <person name="Carmel L."/>
            <person name="Casola C."/>
            <person name="Choi J.H."/>
            <person name="Detter J.C."/>
            <person name="Dong Q."/>
            <person name="Dusheyko S."/>
            <person name="Eads B.D."/>
            <person name="Frohlich T."/>
            <person name="Geiler-Samerotte K.A."/>
            <person name="Gerlach D."/>
            <person name="Hatcher P."/>
            <person name="Jogdeo S."/>
            <person name="Krijgsveld J."/>
            <person name="Kriventseva E.V."/>
            <person name="Kultz D."/>
            <person name="Laforsch C."/>
            <person name="Lindquist E."/>
            <person name="Lopez J."/>
            <person name="Manak J.R."/>
            <person name="Muller J."/>
            <person name="Pangilinan J."/>
            <person name="Patwardhan R.P."/>
            <person name="Pitluck S."/>
            <person name="Pritham E.J."/>
            <person name="Rechtsteiner A."/>
            <person name="Rho M."/>
            <person name="Rogozin I.B."/>
            <person name="Sakarya O."/>
            <person name="Salamov A."/>
            <person name="Schaack S."/>
            <person name="Shapiro H."/>
            <person name="Shiga Y."/>
            <person name="Skalitzky C."/>
            <person name="Smith Z."/>
            <person name="Souvorov A."/>
            <person name="Sung W."/>
            <person name="Tang Z."/>
            <person name="Tsuchiya D."/>
            <person name="Tu H."/>
            <person name="Vos H."/>
            <person name="Wang M."/>
            <person name="Wolf Y.I."/>
            <person name="Yamagata H."/>
            <person name="Yamada T."/>
            <person name="Ye Y."/>
            <person name="Shaw J.R."/>
            <person name="Andrews J."/>
            <person name="Crease T.J."/>
            <person name="Tang H."/>
            <person name="Lucas S.M."/>
            <person name="Robertson H.M."/>
            <person name="Bork P."/>
            <person name="Koonin E.V."/>
            <person name="Zdobnov E.M."/>
            <person name="Grigoriev I.V."/>
            <person name="Lynch M."/>
            <person name="Boore J.L."/>
        </authorList>
    </citation>
    <scope>NUCLEOTIDE SEQUENCE [LARGE SCALE GENOMIC DNA]</scope>
</reference>
<name>E9G3I2_DAPPU</name>
<evidence type="ECO:0000256" key="1">
    <source>
        <dbReference type="SAM" id="MobiDB-lite"/>
    </source>
</evidence>
<dbReference type="PhylomeDB" id="E9G3I2"/>
<dbReference type="KEGG" id="dpx:DAPPUDRAFT_309075"/>
<proteinExistence type="predicted"/>
<keyword evidence="2" id="KW-0732">Signal</keyword>
<dbReference type="Proteomes" id="UP000000305">
    <property type="component" value="Unassembled WGS sequence"/>
</dbReference>
<evidence type="ECO:0000313" key="4">
    <source>
        <dbReference type="Proteomes" id="UP000000305"/>
    </source>
</evidence>
<dbReference type="EMBL" id="GL732531">
    <property type="protein sequence ID" value="EFX85777.1"/>
    <property type="molecule type" value="Genomic_DNA"/>
</dbReference>
<dbReference type="AlphaFoldDB" id="E9G3I2"/>
<feature type="chain" id="PRO_5003240850" evidence="2">
    <location>
        <begin position="20"/>
        <end position="319"/>
    </location>
</feature>
<gene>
    <name evidence="3" type="ORF">DAPPUDRAFT_309075</name>
</gene>
<feature type="region of interest" description="Disordered" evidence="1">
    <location>
        <begin position="251"/>
        <end position="319"/>
    </location>
</feature>
<dbReference type="HOGENOM" id="CLU_075652_0_0_1"/>
<keyword evidence="4" id="KW-1185">Reference proteome</keyword>
<feature type="signal peptide" evidence="2">
    <location>
        <begin position="1"/>
        <end position="19"/>
    </location>
</feature>